<dbReference type="OrthoDB" id="5571267at2"/>
<dbReference type="EMBL" id="RBAN01000001">
    <property type="protein sequence ID" value="RKN58985.1"/>
    <property type="molecule type" value="Genomic_DNA"/>
</dbReference>
<dbReference type="SUPFAM" id="SSF55729">
    <property type="entry name" value="Acyl-CoA N-acyltransferases (Nat)"/>
    <property type="match status" value="1"/>
</dbReference>
<accession>A0A3B0AEK7</accession>
<dbReference type="InterPro" id="IPR016181">
    <property type="entry name" value="Acyl_CoA_acyltransferase"/>
</dbReference>
<protein>
    <recommendedName>
        <fullName evidence="3">GNAT family N-acetyltransferase</fullName>
    </recommendedName>
</protein>
<sequence>MLGDEGVAGVHLAFYSERWIDGRPERFCNLGAWCVLPQYRFHGLRLVKALLSQEGYHFTDLSPSGNVVPLNTRLGFSFLDTATALVPNTPWPSWPGRPLITDDPARIEATLGPSDLAIYHDHRDTPARHLLLVQGGEHCYVVFRKDRRKGLPVFASILYVSDRQLFRRLARPLGRHLLLRHGALATLAELRVVGERPPGSVMLAAPRRKMFRSAGLDADHIDYLYSELTCVSW</sequence>
<organism evidence="1 2">
    <name type="scientific">Micromonospora costi</name>
    <dbReference type="NCBI Taxonomy" id="1530042"/>
    <lineage>
        <taxon>Bacteria</taxon>
        <taxon>Bacillati</taxon>
        <taxon>Actinomycetota</taxon>
        <taxon>Actinomycetes</taxon>
        <taxon>Micromonosporales</taxon>
        <taxon>Micromonosporaceae</taxon>
        <taxon>Micromonospora</taxon>
    </lineage>
</organism>
<evidence type="ECO:0008006" key="3">
    <source>
        <dbReference type="Google" id="ProtNLM"/>
    </source>
</evidence>
<comment type="caution">
    <text evidence="1">The sequence shown here is derived from an EMBL/GenBank/DDBJ whole genome shotgun (WGS) entry which is preliminary data.</text>
</comment>
<gene>
    <name evidence="1" type="ORF">D7193_00130</name>
</gene>
<proteinExistence type="predicted"/>
<evidence type="ECO:0000313" key="2">
    <source>
        <dbReference type="Proteomes" id="UP000279968"/>
    </source>
</evidence>
<reference evidence="1 2" key="1">
    <citation type="journal article" date="2015" name="Int. J. Syst. Evol. Microbiol.">
        <title>Micromonospora costi sp. nov., isolated from a leaf of Costus speciosus.</title>
        <authorList>
            <person name="Thawai C."/>
        </authorList>
    </citation>
    <scope>NUCLEOTIDE SEQUENCE [LARGE SCALE GENOMIC DNA]</scope>
    <source>
        <strain evidence="1 2">CS1-12</strain>
    </source>
</reference>
<name>A0A3B0AEK7_9ACTN</name>
<dbReference type="Proteomes" id="UP000279968">
    <property type="component" value="Unassembled WGS sequence"/>
</dbReference>
<keyword evidence="2" id="KW-1185">Reference proteome</keyword>
<evidence type="ECO:0000313" key="1">
    <source>
        <dbReference type="EMBL" id="RKN58985.1"/>
    </source>
</evidence>
<dbReference type="AlphaFoldDB" id="A0A3B0AEK7"/>